<reference evidence="3" key="1">
    <citation type="submission" date="2016-10" db="EMBL/GenBank/DDBJ databases">
        <authorList>
            <person name="Varghese N."/>
            <person name="Submissions S."/>
        </authorList>
    </citation>
    <scope>NUCLEOTIDE SEQUENCE [LARGE SCALE GENOMIC DNA]</scope>
    <source>
        <strain evidence="3">DSM 23925</strain>
    </source>
</reference>
<evidence type="ECO:0000313" key="3">
    <source>
        <dbReference type="Proteomes" id="UP000198705"/>
    </source>
</evidence>
<keyword evidence="3" id="KW-1185">Reference proteome</keyword>
<dbReference type="OrthoDB" id="282393at2"/>
<accession>A0A1I5BHK0</accession>
<feature type="domain" description="DUF2383" evidence="1">
    <location>
        <begin position="8"/>
        <end position="117"/>
    </location>
</feature>
<evidence type="ECO:0000259" key="1">
    <source>
        <dbReference type="Pfam" id="PF09537"/>
    </source>
</evidence>
<dbReference type="InterPro" id="IPR019052">
    <property type="entry name" value="DUF2383"/>
</dbReference>
<dbReference type="STRING" id="649333.SAMN04487989_103138"/>
<evidence type="ECO:0000313" key="2">
    <source>
        <dbReference type="EMBL" id="SFN74152.1"/>
    </source>
</evidence>
<proteinExistence type="predicted"/>
<organism evidence="2 3">
    <name type="scientific">Bizionia echini</name>
    <dbReference type="NCBI Taxonomy" id="649333"/>
    <lineage>
        <taxon>Bacteria</taxon>
        <taxon>Pseudomonadati</taxon>
        <taxon>Bacteroidota</taxon>
        <taxon>Flavobacteriia</taxon>
        <taxon>Flavobacteriales</taxon>
        <taxon>Flavobacteriaceae</taxon>
        <taxon>Bizionia</taxon>
    </lineage>
</organism>
<dbReference type="AlphaFoldDB" id="A0A1I5BHK0"/>
<protein>
    <recommendedName>
        <fullName evidence="1">DUF2383 domain-containing protein</fullName>
    </recommendedName>
</protein>
<name>A0A1I5BHK0_9FLAO</name>
<gene>
    <name evidence="2" type="ORF">SAMN04487989_103138</name>
</gene>
<dbReference type="NCBIfam" id="TIGR02284">
    <property type="entry name" value="PA2169 family four-helix-bundle protein"/>
    <property type="match status" value="1"/>
</dbReference>
<dbReference type="InterPro" id="IPR009078">
    <property type="entry name" value="Ferritin-like_SF"/>
</dbReference>
<dbReference type="InterPro" id="IPR012347">
    <property type="entry name" value="Ferritin-like"/>
</dbReference>
<dbReference type="RefSeq" id="WP_092207886.1">
    <property type="nucleotide sequence ID" value="NZ_FOVN01000003.1"/>
</dbReference>
<dbReference type="InterPro" id="IPR011971">
    <property type="entry name" value="CHP02284"/>
</dbReference>
<dbReference type="Proteomes" id="UP000198705">
    <property type="component" value="Unassembled WGS sequence"/>
</dbReference>
<dbReference type="Gene3D" id="1.20.1260.10">
    <property type="match status" value="1"/>
</dbReference>
<dbReference type="Pfam" id="PF09537">
    <property type="entry name" value="DUF2383"/>
    <property type="match status" value="1"/>
</dbReference>
<dbReference type="InterPro" id="IPR016920">
    <property type="entry name" value="UCP029477"/>
</dbReference>
<dbReference type="CDD" id="cd00657">
    <property type="entry name" value="Ferritin_like"/>
    <property type="match status" value="1"/>
</dbReference>
<sequence>MNPYTKEVGSKLNALLEKNYDAEKGYKKAAENTNHTALKNYFNRKAAERYDFGHQLKSEIKNFGEEPDKGGSATGSAHRAWMDVKAIFSSDNEESMLEEAIRGEKASVEEYEEVLNETTLPTSTRDLVLKQKNIISQELNTIKGLEDIK</sequence>
<dbReference type="SUPFAM" id="SSF47240">
    <property type="entry name" value="Ferritin-like"/>
    <property type="match status" value="1"/>
</dbReference>
<dbReference type="PIRSF" id="PIRSF029477">
    <property type="entry name" value="UCP029477"/>
    <property type="match status" value="1"/>
</dbReference>
<dbReference type="EMBL" id="FOVN01000003">
    <property type="protein sequence ID" value="SFN74152.1"/>
    <property type="molecule type" value="Genomic_DNA"/>
</dbReference>